<gene>
    <name evidence="2" type="ORF">DN752_09060</name>
</gene>
<dbReference type="AlphaFoldDB" id="A0A2Z4IHU0"/>
<reference evidence="2 3" key="1">
    <citation type="submission" date="2018-06" db="EMBL/GenBank/DDBJ databases">
        <title>Echinicola strongylocentroti sp. nov., isolated from a sea urchin Strongylocentrotus intermedius.</title>
        <authorList>
            <person name="Bae S.S."/>
        </authorList>
    </citation>
    <scope>NUCLEOTIDE SEQUENCE [LARGE SCALE GENOMIC DNA]</scope>
    <source>
        <strain evidence="2 3">MEBiC08714</strain>
    </source>
</reference>
<evidence type="ECO:0000313" key="3">
    <source>
        <dbReference type="Proteomes" id="UP000248688"/>
    </source>
</evidence>
<feature type="chain" id="PRO_5016437049" evidence="1">
    <location>
        <begin position="23"/>
        <end position="135"/>
    </location>
</feature>
<dbReference type="Proteomes" id="UP000248688">
    <property type="component" value="Chromosome"/>
</dbReference>
<name>A0A2Z4IHU0_9BACT</name>
<keyword evidence="1" id="KW-0732">Signal</keyword>
<protein>
    <submittedName>
        <fullName evidence="2">Uncharacterized protein</fullName>
    </submittedName>
</protein>
<accession>A0A2Z4IHU0</accession>
<proteinExistence type="predicted"/>
<feature type="signal peptide" evidence="1">
    <location>
        <begin position="1"/>
        <end position="22"/>
    </location>
</feature>
<dbReference type="OrthoDB" id="839586at2"/>
<dbReference type="KEGG" id="est:DN752_09060"/>
<organism evidence="2 3">
    <name type="scientific">Echinicola strongylocentroti</name>
    <dbReference type="NCBI Taxonomy" id="1795355"/>
    <lineage>
        <taxon>Bacteria</taxon>
        <taxon>Pseudomonadati</taxon>
        <taxon>Bacteroidota</taxon>
        <taxon>Cytophagia</taxon>
        <taxon>Cytophagales</taxon>
        <taxon>Cyclobacteriaceae</taxon>
        <taxon>Echinicola</taxon>
    </lineage>
</organism>
<dbReference type="EMBL" id="CP030041">
    <property type="protein sequence ID" value="AWW30260.1"/>
    <property type="molecule type" value="Genomic_DNA"/>
</dbReference>
<evidence type="ECO:0000313" key="2">
    <source>
        <dbReference type="EMBL" id="AWW30260.1"/>
    </source>
</evidence>
<evidence type="ECO:0000256" key="1">
    <source>
        <dbReference type="SAM" id="SignalP"/>
    </source>
</evidence>
<keyword evidence="3" id="KW-1185">Reference proteome</keyword>
<sequence>MKMLIRLILSFSILLSSGIAPLFSTQHQEKFSEPASYLSNVESQSSRHLEDIVFKTSFSGLKKGIYSAEGENIEEESESTSSRKNIANGEHLAVFFFNYLIGEFSTTSLSGLPFCKHFSHILSYRWHLFIQVFLI</sequence>